<protein>
    <submittedName>
        <fullName evidence="7">MerR regulatory family protein</fullName>
    </submittedName>
</protein>
<dbReference type="KEGG" id="cbv:U729_1679"/>
<gene>
    <name evidence="7" type="ORF">U729_1679</name>
</gene>
<keyword evidence="3" id="KW-0238">DNA-binding</keyword>
<dbReference type="GO" id="GO:0003677">
    <property type="term" value="F:DNA binding"/>
    <property type="evidence" value="ECO:0007669"/>
    <property type="project" value="UniProtKB-KW"/>
</dbReference>
<dbReference type="InterPro" id="IPR047057">
    <property type="entry name" value="MerR_fam"/>
</dbReference>
<dbReference type="Pfam" id="PF13411">
    <property type="entry name" value="MerR_1"/>
    <property type="match status" value="1"/>
</dbReference>
<feature type="coiled-coil region" evidence="5">
    <location>
        <begin position="82"/>
        <end position="119"/>
    </location>
</feature>
<dbReference type="PANTHER" id="PTHR30204">
    <property type="entry name" value="REDOX-CYCLING DRUG-SENSING TRANSCRIPTIONAL ACTIVATOR SOXR"/>
    <property type="match status" value="1"/>
</dbReference>
<dbReference type="PROSITE" id="PS50937">
    <property type="entry name" value="HTH_MERR_2"/>
    <property type="match status" value="1"/>
</dbReference>
<dbReference type="InterPro" id="IPR009061">
    <property type="entry name" value="DNA-bd_dom_put_sf"/>
</dbReference>
<evidence type="ECO:0000313" key="7">
    <source>
        <dbReference type="EMBL" id="AIY84151.1"/>
    </source>
</evidence>
<dbReference type="SMART" id="SM00422">
    <property type="entry name" value="HTH_MERR"/>
    <property type="match status" value="1"/>
</dbReference>
<evidence type="ECO:0000259" key="6">
    <source>
        <dbReference type="PROSITE" id="PS50937"/>
    </source>
</evidence>
<organism evidence="7 8">
    <name type="scientific">Clostridium baratii str. Sullivan</name>
    <dbReference type="NCBI Taxonomy" id="1415775"/>
    <lineage>
        <taxon>Bacteria</taxon>
        <taxon>Bacillati</taxon>
        <taxon>Bacillota</taxon>
        <taxon>Clostridia</taxon>
        <taxon>Eubacteriales</taxon>
        <taxon>Clostridiaceae</taxon>
        <taxon>Clostridium</taxon>
    </lineage>
</organism>
<dbReference type="STRING" id="1561.NPD11_1338"/>
<keyword evidence="1" id="KW-0678">Repressor</keyword>
<dbReference type="EMBL" id="CP006905">
    <property type="protein sequence ID" value="AIY84151.1"/>
    <property type="molecule type" value="Genomic_DNA"/>
</dbReference>
<dbReference type="HOGENOM" id="CLU_065103_0_0_9"/>
<feature type="domain" description="HTH merR-type" evidence="6">
    <location>
        <begin position="4"/>
        <end position="74"/>
    </location>
</feature>
<dbReference type="Proteomes" id="UP000030635">
    <property type="component" value="Chromosome"/>
</dbReference>
<proteinExistence type="predicted"/>
<evidence type="ECO:0000256" key="2">
    <source>
        <dbReference type="ARBA" id="ARBA00023015"/>
    </source>
</evidence>
<dbReference type="eggNOG" id="COG0789">
    <property type="taxonomic scope" value="Bacteria"/>
</dbReference>
<evidence type="ECO:0000256" key="1">
    <source>
        <dbReference type="ARBA" id="ARBA00022491"/>
    </source>
</evidence>
<dbReference type="InterPro" id="IPR011256">
    <property type="entry name" value="Reg_factor_effector_dom_sf"/>
</dbReference>
<dbReference type="SUPFAM" id="SSF55136">
    <property type="entry name" value="Probable bacterial effector-binding domain"/>
    <property type="match status" value="1"/>
</dbReference>
<keyword evidence="4" id="KW-0804">Transcription</keyword>
<evidence type="ECO:0000313" key="8">
    <source>
        <dbReference type="Proteomes" id="UP000030635"/>
    </source>
</evidence>
<evidence type="ECO:0000256" key="5">
    <source>
        <dbReference type="SAM" id="Coils"/>
    </source>
</evidence>
<name>A0A0A7FZ63_9CLOT</name>
<dbReference type="RefSeq" id="WP_039313573.1">
    <property type="nucleotide sequence ID" value="NZ_CP006905.1"/>
</dbReference>
<dbReference type="AlphaFoldDB" id="A0A0A7FZ63"/>
<sequence>MKKRYSIGETSNIIGISIDRLRNYDKINLIKPEYVDEKTGYRYYIGEQFRKLRFIKYLRKIGVPLKEIEMIINEETSSEKFILFLHSKINEIENEIENLKVIKKDISELKDNMENSMKRSNIPHVYIKNIEERYAICKRVNKSTEFIVENREDIFGRFRAENEEVKKKRIIEKGIYIKDYNNVSKKSTNIFIIAKDGDEYNNFVIPEGTYLCLSYKENNRKEAIEKLRNYIKENNIVTKGICLNVILYTMPKEEFELQVLI</sequence>
<evidence type="ECO:0000256" key="4">
    <source>
        <dbReference type="ARBA" id="ARBA00023163"/>
    </source>
</evidence>
<keyword evidence="8" id="KW-1185">Reference proteome</keyword>
<dbReference type="InterPro" id="IPR000551">
    <property type="entry name" value="MerR-type_HTH_dom"/>
</dbReference>
<dbReference type="PANTHER" id="PTHR30204:SF69">
    <property type="entry name" value="MERR-FAMILY TRANSCRIPTIONAL REGULATOR"/>
    <property type="match status" value="1"/>
</dbReference>
<reference evidence="7 8" key="1">
    <citation type="journal article" date="2015" name="Infect. Genet. Evol.">
        <title>Genomic sequences of six botulinum neurotoxin-producing strains representing three clostridial species illustrate the mobility and diversity of botulinum neurotoxin genes.</title>
        <authorList>
            <person name="Smith T.J."/>
            <person name="Hill K.K."/>
            <person name="Xie G."/>
            <person name="Foley B.T."/>
            <person name="Williamson C.H."/>
            <person name="Foster J.T."/>
            <person name="Johnson S.L."/>
            <person name="Chertkov O."/>
            <person name="Teshima H."/>
            <person name="Gibbons H.S."/>
            <person name="Johnsky L.A."/>
            <person name="Karavis M.A."/>
            <person name="Smith L.A."/>
        </authorList>
    </citation>
    <scope>NUCLEOTIDE SEQUENCE [LARGE SCALE GENOMIC DNA]</scope>
    <source>
        <strain evidence="7">Sullivan</strain>
    </source>
</reference>
<dbReference type="OrthoDB" id="9773308at2"/>
<dbReference type="GO" id="GO:0003700">
    <property type="term" value="F:DNA-binding transcription factor activity"/>
    <property type="evidence" value="ECO:0007669"/>
    <property type="project" value="InterPro"/>
</dbReference>
<keyword evidence="2" id="KW-0805">Transcription regulation</keyword>
<keyword evidence="5" id="KW-0175">Coiled coil</keyword>
<dbReference type="SUPFAM" id="SSF46955">
    <property type="entry name" value="Putative DNA-binding domain"/>
    <property type="match status" value="1"/>
</dbReference>
<dbReference type="Gene3D" id="3.20.80.10">
    <property type="entry name" value="Regulatory factor, effector binding domain"/>
    <property type="match status" value="1"/>
</dbReference>
<dbReference type="Gene3D" id="1.10.1660.10">
    <property type="match status" value="1"/>
</dbReference>
<accession>A0A0A7FZ63</accession>
<evidence type="ECO:0000256" key="3">
    <source>
        <dbReference type="ARBA" id="ARBA00023125"/>
    </source>
</evidence>